<dbReference type="PANTHER" id="PTHR43884:SF20">
    <property type="entry name" value="ACYL-COA DEHYDROGENASE FADE28"/>
    <property type="match status" value="1"/>
</dbReference>
<gene>
    <name evidence="8" type="ORF">FGK64_10145</name>
</gene>
<evidence type="ECO:0000256" key="2">
    <source>
        <dbReference type="ARBA" id="ARBA00009347"/>
    </source>
</evidence>
<dbReference type="InterPro" id="IPR009075">
    <property type="entry name" value="AcylCo_DH/oxidase_C"/>
</dbReference>
<protein>
    <recommendedName>
        <fullName evidence="10">Acyl-CoA dehydrogenase</fullName>
    </recommendedName>
</protein>
<keyword evidence="9" id="KW-1185">Reference proteome</keyword>
<dbReference type="Proteomes" id="UP001191082">
    <property type="component" value="Unassembled WGS sequence"/>
</dbReference>
<organism evidence="8 9">
    <name type="scientific">Arenibacterium halophilum</name>
    <dbReference type="NCBI Taxonomy" id="2583821"/>
    <lineage>
        <taxon>Bacteria</taxon>
        <taxon>Pseudomonadati</taxon>
        <taxon>Pseudomonadota</taxon>
        <taxon>Alphaproteobacteria</taxon>
        <taxon>Rhodobacterales</taxon>
        <taxon>Paracoccaceae</taxon>
        <taxon>Arenibacterium</taxon>
    </lineage>
</organism>
<proteinExistence type="inferred from homology"/>
<dbReference type="SUPFAM" id="SSF56645">
    <property type="entry name" value="Acyl-CoA dehydrogenase NM domain-like"/>
    <property type="match status" value="1"/>
</dbReference>
<evidence type="ECO:0008006" key="10">
    <source>
        <dbReference type="Google" id="ProtNLM"/>
    </source>
</evidence>
<comment type="caution">
    <text evidence="8">The sequence shown here is derived from an EMBL/GenBank/DDBJ whole genome shotgun (WGS) entry which is preliminary data.</text>
</comment>
<dbReference type="PANTHER" id="PTHR43884">
    <property type="entry name" value="ACYL-COA DEHYDROGENASE"/>
    <property type="match status" value="1"/>
</dbReference>
<evidence type="ECO:0000259" key="6">
    <source>
        <dbReference type="Pfam" id="PF00441"/>
    </source>
</evidence>
<feature type="domain" description="Acyl-CoA dehydrogenase/oxidase C-terminal" evidence="6">
    <location>
        <begin position="217"/>
        <end position="350"/>
    </location>
</feature>
<comment type="similarity">
    <text evidence="2">Belongs to the acyl-CoA dehydrogenase family.</text>
</comment>
<dbReference type="Pfam" id="PF00441">
    <property type="entry name" value="Acyl-CoA_dh_1"/>
    <property type="match status" value="1"/>
</dbReference>
<dbReference type="Gene3D" id="1.10.540.10">
    <property type="entry name" value="Acyl-CoA dehydrogenase/oxidase, N-terminal domain"/>
    <property type="match status" value="1"/>
</dbReference>
<dbReference type="Pfam" id="PF02771">
    <property type="entry name" value="Acyl-CoA_dh_N"/>
    <property type="match status" value="1"/>
</dbReference>
<evidence type="ECO:0000313" key="8">
    <source>
        <dbReference type="EMBL" id="TMV13128.1"/>
    </source>
</evidence>
<reference evidence="8 9" key="1">
    <citation type="submission" date="2019-05" db="EMBL/GenBank/DDBJ databases">
        <title>Marivita sp. nov. isolated from sea sediment.</title>
        <authorList>
            <person name="Kim W."/>
        </authorList>
    </citation>
    <scope>NUCLEOTIDE SEQUENCE [LARGE SCALE GENOMIC DNA]</scope>
    <source>
        <strain evidence="8 9">CAU 1492</strain>
    </source>
</reference>
<dbReference type="InterPro" id="IPR046373">
    <property type="entry name" value="Acyl-CoA_Oxase/DH_mid-dom_sf"/>
</dbReference>
<dbReference type="InterPro" id="IPR037069">
    <property type="entry name" value="AcylCoA_DH/ox_N_sf"/>
</dbReference>
<dbReference type="RefSeq" id="WP_138863684.1">
    <property type="nucleotide sequence ID" value="NZ_VCPC01000002.1"/>
</dbReference>
<dbReference type="EMBL" id="VCPC01000002">
    <property type="protein sequence ID" value="TMV13128.1"/>
    <property type="molecule type" value="Genomic_DNA"/>
</dbReference>
<evidence type="ECO:0000313" key="9">
    <source>
        <dbReference type="Proteomes" id="UP001191082"/>
    </source>
</evidence>
<keyword evidence="5" id="KW-0560">Oxidoreductase</keyword>
<evidence type="ECO:0000256" key="1">
    <source>
        <dbReference type="ARBA" id="ARBA00001974"/>
    </source>
</evidence>
<evidence type="ECO:0000259" key="7">
    <source>
        <dbReference type="Pfam" id="PF02771"/>
    </source>
</evidence>
<dbReference type="Gene3D" id="2.40.110.10">
    <property type="entry name" value="Butyryl-CoA Dehydrogenase, subunit A, domain 2"/>
    <property type="match status" value="1"/>
</dbReference>
<keyword evidence="4" id="KW-0274">FAD</keyword>
<evidence type="ECO:0000256" key="5">
    <source>
        <dbReference type="ARBA" id="ARBA00023002"/>
    </source>
</evidence>
<evidence type="ECO:0000256" key="3">
    <source>
        <dbReference type="ARBA" id="ARBA00022630"/>
    </source>
</evidence>
<dbReference type="Gene3D" id="1.20.140.10">
    <property type="entry name" value="Butyryl-CoA Dehydrogenase, subunit A, domain 3"/>
    <property type="match status" value="1"/>
</dbReference>
<comment type="cofactor">
    <cofactor evidence="1">
        <name>FAD</name>
        <dbReference type="ChEBI" id="CHEBI:57692"/>
    </cofactor>
</comment>
<feature type="domain" description="Acyl-CoA dehydrogenase/oxidase N-terminal" evidence="7">
    <location>
        <begin position="25"/>
        <end position="84"/>
    </location>
</feature>
<sequence length="352" mass="36733">MDFELDEDEALLATMAEKFTNGCTSGESRWIEMAEMGWLGCHLDEAAGGAGLGMSGAAILMQAIGRAGLSDGMLGHSILGATALAGSPRHAELLSRALAGDLKLGAAFAEADFRHDLGTQATTATRTDAGWKLDGVKAPTLGCRDAGLIVVSAVGPTGDACFFAVPADAPGLNVLPYPGPDERDVARLSLKGVAVAEGDRIEADPALTARLQAALHIALAADSCGAMHRLTQMTRTQLETRQQFGRAIGTFQALQHRYTDMHVALDEARALMLAAAMATDAGASEAPTLARKAWVQACWSGRRIAEEAVQMHGAIGMTSECQVGFFVKRLTANIVVGGHADLHLGMLAAQAE</sequence>
<accession>A0ABY2XAW0</accession>
<dbReference type="InterPro" id="IPR013786">
    <property type="entry name" value="AcylCoA_DH/ox_N"/>
</dbReference>
<dbReference type="InterPro" id="IPR009100">
    <property type="entry name" value="AcylCoA_DH/oxidase_NM_dom_sf"/>
</dbReference>
<name>A0ABY2XAW0_9RHOB</name>
<evidence type="ECO:0000256" key="4">
    <source>
        <dbReference type="ARBA" id="ARBA00022827"/>
    </source>
</evidence>
<dbReference type="SUPFAM" id="SSF47203">
    <property type="entry name" value="Acyl-CoA dehydrogenase C-terminal domain-like"/>
    <property type="match status" value="1"/>
</dbReference>
<dbReference type="InterPro" id="IPR036250">
    <property type="entry name" value="AcylCo_DH-like_C"/>
</dbReference>
<keyword evidence="3" id="KW-0285">Flavoprotein</keyword>